<comment type="caution">
    <text evidence="2">The sequence shown here is derived from an EMBL/GenBank/DDBJ whole genome shotgun (WGS) entry which is preliminary data.</text>
</comment>
<proteinExistence type="predicted"/>
<feature type="non-terminal residue" evidence="2">
    <location>
        <position position="56"/>
    </location>
</feature>
<gene>
    <name evidence="2" type="ORF">L9F63_008001</name>
</gene>
<keyword evidence="3" id="KW-1185">Reference proteome</keyword>
<feature type="non-terminal residue" evidence="2">
    <location>
        <position position="1"/>
    </location>
</feature>
<evidence type="ECO:0000313" key="3">
    <source>
        <dbReference type="Proteomes" id="UP001233999"/>
    </source>
</evidence>
<dbReference type="EMBL" id="JASPKZ010010257">
    <property type="protein sequence ID" value="KAJ9574841.1"/>
    <property type="molecule type" value="Genomic_DNA"/>
</dbReference>
<reference evidence="2" key="2">
    <citation type="submission" date="2023-05" db="EMBL/GenBank/DDBJ databases">
        <authorList>
            <person name="Fouks B."/>
        </authorList>
    </citation>
    <scope>NUCLEOTIDE SEQUENCE</scope>
    <source>
        <strain evidence="2">Stay&amp;Tobe</strain>
        <tissue evidence="2">Testes</tissue>
    </source>
</reference>
<name>A0AAD8E2T1_DIPPU</name>
<keyword evidence="1" id="KW-0812">Transmembrane</keyword>
<accession>A0AAD8E2T1</accession>
<sequence>LYDKPQFLWIVRIFRSDRIAALRAKKIDLIYNIYISLASFIQLFYVVISSLYFFMS</sequence>
<keyword evidence="1" id="KW-0472">Membrane</keyword>
<evidence type="ECO:0000256" key="1">
    <source>
        <dbReference type="SAM" id="Phobius"/>
    </source>
</evidence>
<evidence type="ECO:0000313" key="2">
    <source>
        <dbReference type="EMBL" id="KAJ9574841.1"/>
    </source>
</evidence>
<organism evidence="2 3">
    <name type="scientific">Diploptera punctata</name>
    <name type="common">Pacific beetle cockroach</name>
    <dbReference type="NCBI Taxonomy" id="6984"/>
    <lineage>
        <taxon>Eukaryota</taxon>
        <taxon>Metazoa</taxon>
        <taxon>Ecdysozoa</taxon>
        <taxon>Arthropoda</taxon>
        <taxon>Hexapoda</taxon>
        <taxon>Insecta</taxon>
        <taxon>Pterygota</taxon>
        <taxon>Neoptera</taxon>
        <taxon>Polyneoptera</taxon>
        <taxon>Dictyoptera</taxon>
        <taxon>Blattodea</taxon>
        <taxon>Blaberoidea</taxon>
        <taxon>Blaberidae</taxon>
        <taxon>Diplopterinae</taxon>
        <taxon>Diploptera</taxon>
    </lineage>
</organism>
<keyword evidence="1" id="KW-1133">Transmembrane helix</keyword>
<protein>
    <submittedName>
        <fullName evidence="2">Uncharacterized protein</fullName>
    </submittedName>
</protein>
<feature type="transmembrane region" description="Helical" evidence="1">
    <location>
        <begin position="33"/>
        <end position="55"/>
    </location>
</feature>
<dbReference type="AlphaFoldDB" id="A0AAD8E2T1"/>
<reference evidence="2" key="1">
    <citation type="journal article" date="2023" name="IScience">
        <title>Live-bearing cockroach genome reveals convergent evolutionary mechanisms linked to viviparity in insects and beyond.</title>
        <authorList>
            <person name="Fouks B."/>
            <person name="Harrison M.C."/>
            <person name="Mikhailova A.A."/>
            <person name="Marchal E."/>
            <person name="English S."/>
            <person name="Carruthers M."/>
            <person name="Jennings E.C."/>
            <person name="Chiamaka E.L."/>
            <person name="Frigard R.A."/>
            <person name="Pippel M."/>
            <person name="Attardo G.M."/>
            <person name="Benoit J.B."/>
            <person name="Bornberg-Bauer E."/>
            <person name="Tobe S.S."/>
        </authorList>
    </citation>
    <scope>NUCLEOTIDE SEQUENCE</scope>
    <source>
        <strain evidence="2">Stay&amp;Tobe</strain>
    </source>
</reference>
<dbReference type="Proteomes" id="UP001233999">
    <property type="component" value="Unassembled WGS sequence"/>
</dbReference>